<sequence>MGVTTNLLLCLISCSLYISLAHGQRIPFIRYLRTGGGGYPVMERVYLKSSGRDREPEPEAKCGKPMDSCIPDVTECCNNMQCLNKAHSYCLYPLEMCLCISPTSHNVDML</sequence>
<accession>A0A210Q2M2</accession>
<protein>
    <submittedName>
        <fullName evidence="2">Uncharacterized protein</fullName>
    </submittedName>
</protein>
<evidence type="ECO:0000256" key="1">
    <source>
        <dbReference type="SAM" id="SignalP"/>
    </source>
</evidence>
<keyword evidence="1" id="KW-0732">Signal</keyword>
<organism evidence="2 3">
    <name type="scientific">Mizuhopecten yessoensis</name>
    <name type="common">Japanese scallop</name>
    <name type="synonym">Patinopecten yessoensis</name>
    <dbReference type="NCBI Taxonomy" id="6573"/>
    <lineage>
        <taxon>Eukaryota</taxon>
        <taxon>Metazoa</taxon>
        <taxon>Spiralia</taxon>
        <taxon>Lophotrochozoa</taxon>
        <taxon>Mollusca</taxon>
        <taxon>Bivalvia</taxon>
        <taxon>Autobranchia</taxon>
        <taxon>Pteriomorphia</taxon>
        <taxon>Pectinida</taxon>
        <taxon>Pectinoidea</taxon>
        <taxon>Pectinidae</taxon>
        <taxon>Mizuhopecten</taxon>
    </lineage>
</organism>
<dbReference type="EMBL" id="NEDP02005182">
    <property type="protein sequence ID" value="OWF42991.1"/>
    <property type="molecule type" value="Genomic_DNA"/>
</dbReference>
<evidence type="ECO:0000313" key="2">
    <source>
        <dbReference type="EMBL" id="OWF42991.1"/>
    </source>
</evidence>
<proteinExistence type="predicted"/>
<keyword evidence="3" id="KW-1185">Reference proteome</keyword>
<dbReference type="OrthoDB" id="10337521at2759"/>
<feature type="chain" id="PRO_5012758417" evidence="1">
    <location>
        <begin position="24"/>
        <end position="110"/>
    </location>
</feature>
<reference evidence="2 3" key="1">
    <citation type="journal article" date="2017" name="Nat. Ecol. Evol.">
        <title>Scallop genome provides insights into evolution of bilaterian karyotype and development.</title>
        <authorList>
            <person name="Wang S."/>
            <person name="Zhang J."/>
            <person name="Jiao W."/>
            <person name="Li J."/>
            <person name="Xun X."/>
            <person name="Sun Y."/>
            <person name="Guo X."/>
            <person name="Huan P."/>
            <person name="Dong B."/>
            <person name="Zhang L."/>
            <person name="Hu X."/>
            <person name="Sun X."/>
            <person name="Wang J."/>
            <person name="Zhao C."/>
            <person name="Wang Y."/>
            <person name="Wang D."/>
            <person name="Huang X."/>
            <person name="Wang R."/>
            <person name="Lv J."/>
            <person name="Li Y."/>
            <person name="Zhang Z."/>
            <person name="Liu B."/>
            <person name="Lu W."/>
            <person name="Hui Y."/>
            <person name="Liang J."/>
            <person name="Zhou Z."/>
            <person name="Hou R."/>
            <person name="Li X."/>
            <person name="Liu Y."/>
            <person name="Li H."/>
            <person name="Ning X."/>
            <person name="Lin Y."/>
            <person name="Zhao L."/>
            <person name="Xing Q."/>
            <person name="Dou J."/>
            <person name="Li Y."/>
            <person name="Mao J."/>
            <person name="Guo H."/>
            <person name="Dou H."/>
            <person name="Li T."/>
            <person name="Mu C."/>
            <person name="Jiang W."/>
            <person name="Fu Q."/>
            <person name="Fu X."/>
            <person name="Miao Y."/>
            <person name="Liu J."/>
            <person name="Yu Q."/>
            <person name="Li R."/>
            <person name="Liao H."/>
            <person name="Li X."/>
            <person name="Kong Y."/>
            <person name="Jiang Z."/>
            <person name="Chourrout D."/>
            <person name="Li R."/>
            <person name="Bao Z."/>
        </authorList>
    </citation>
    <scope>NUCLEOTIDE SEQUENCE [LARGE SCALE GENOMIC DNA]</scope>
    <source>
        <strain evidence="2 3">PY_sf001</strain>
    </source>
</reference>
<feature type="signal peptide" evidence="1">
    <location>
        <begin position="1"/>
        <end position="23"/>
    </location>
</feature>
<dbReference type="AlphaFoldDB" id="A0A210Q2M2"/>
<comment type="caution">
    <text evidence="2">The sequence shown here is derived from an EMBL/GenBank/DDBJ whole genome shotgun (WGS) entry which is preliminary data.</text>
</comment>
<dbReference type="Proteomes" id="UP000242188">
    <property type="component" value="Unassembled WGS sequence"/>
</dbReference>
<evidence type="ECO:0000313" key="3">
    <source>
        <dbReference type="Proteomes" id="UP000242188"/>
    </source>
</evidence>
<name>A0A210Q2M2_MIZYE</name>
<gene>
    <name evidence="2" type="ORF">KP79_PYT01962</name>
</gene>